<keyword evidence="1" id="KW-0175">Coiled coil</keyword>
<dbReference type="InterPro" id="IPR011004">
    <property type="entry name" value="Trimer_LpxA-like_sf"/>
</dbReference>
<feature type="coiled-coil region" evidence="1">
    <location>
        <begin position="367"/>
        <end position="394"/>
    </location>
</feature>
<proteinExistence type="predicted"/>
<evidence type="ECO:0000313" key="5">
    <source>
        <dbReference type="Proteomes" id="UP001190926"/>
    </source>
</evidence>
<feature type="compositionally biased region" description="Basic and acidic residues" evidence="2">
    <location>
        <begin position="203"/>
        <end position="237"/>
    </location>
</feature>
<reference evidence="4 5" key="1">
    <citation type="journal article" date="2021" name="Nat. Commun.">
        <title>Incipient diploidization of the medicinal plant Perilla within 10,000 years.</title>
        <authorList>
            <person name="Zhang Y."/>
            <person name="Shen Q."/>
            <person name="Leng L."/>
            <person name="Zhang D."/>
            <person name="Chen S."/>
            <person name="Shi Y."/>
            <person name="Ning Z."/>
            <person name="Chen S."/>
        </authorList>
    </citation>
    <scope>NUCLEOTIDE SEQUENCE [LARGE SCALE GENOMIC DNA]</scope>
    <source>
        <strain evidence="5">cv. PC099</strain>
    </source>
</reference>
<keyword evidence="3" id="KW-1133">Transmembrane helix</keyword>
<dbReference type="AlphaFoldDB" id="A0AAD4PBH8"/>
<evidence type="ECO:0000313" key="4">
    <source>
        <dbReference type="EMBL" id="KAH6833813.1"/>
    </source>
</evidence>
<feature type="region of interest" description="Disordered" evidence="2">
    <location>
        <begin position="166"/>
        <end position="237"/>
    </location>
</feature>
<feature type="transmembrane region" description="Helical" evidence="3">
    <location>
        <begin position="501"/>
        <end position="522"/>
    </location>
</feature>
<sequence>MPTFTAIAFDRLIEPGAANSMVGRNSPDSKLERRRSTSNTIEVRGMDAPSSVVERGYGIPPNPKLERGVNFHPNPKLDRGVNIPPNSKLERGVSVPPNAKLDRGVSVPPNAKLERGVSVPPNTKLERGVLIPSQANLDRRNGAPTATAVDKENHWTQISPALYATPASTPLPDSPSSFPPSPYIINHKRRGPRLMKSFSEDDVATRKNETGESKVDVEESRAEEGVPSGCKDDISDPKKVLVSTTDNNIEPSGTGDVEEKHLTGVSNGVLGSSKTANALVGQNGVTKSVNFNLQQDDVIGDSDDPQDLVSVKNIGENEGIGGSERSLNYTAAITEFYDAWEELSSESGPHLPYPDIESELREMRLTLLMEVEKRKQAEENLNNLQSQWQRIREQLSLVGLNLPADPTAFGEGEEPADPVADVCQQVYLARFVSNSIGRGMAKAEVEMETEAQIELKNSEIARLWDRLRYYEAVNQEMSQRNQEFVETARRLRQRRKIRRRWIWGSISAAFALGSAALVYSYLRSGKGSSSQSPSQASSADHGSN</sequence>
<protein>
    <submittedName>
        <fullName evidence="4">Uncharacterized protein</fullName>
    </submittedName>
</protein>
<keyword evidence="5" id="KW-1185">Reference proteome</keyword>
<feature type="region of interest" description="Disordered" evidence="2">
    <location>
        <begin position="18"/>
        <end position="38"/>
    </location>
</feature>
<organism evidence="4 5">
    <name type="scientific">Perilla frutescens var. hirtella</name>
    <name type="common">Perilla citriodora</name>
    <name type="synonym">Perilla setoyensis</name>
    <dbReference type="NCBI Taxonomy" id="608512"/>
    <lineage>
        <taxon>Eukaryota</taxon>
        <taxon>Viridiplantae</taxon>
        <taxon>Streptophyta</taxon>
        <taxon>Embryophyta</taxon>
        <taxon>Tracheophyta</taxon>
        <taxon>Spermatophyta</taxon>
        <taxon>Magnoliopsida</taxon>
        <taxon>eudicotyledons</taxon>
        <taxon>Gunneridae</taxon>
        <taxon>Pentapetalae</taxon>
        <taxon>asterids</taxon>
        <taxon>lamiids</taxon>
        <taxon>Lamiales</taxon>
        <taxon>Lamiaceae</taxon>
        <taxon>Nepetoideae</taxon>
        <taxon>Elsholtzieae</taxon>
        <taxon>Perilla</taxon>
    </lineage>
</organism>
<dbReference type="SUPFAM" id="SSF51161">
    <property type="entry name" value="Trimeric LpxA-like enzymes"/>
    <property type="match status" value="1"/>
</dbReference>
<evidence type="ECO:0000256" key="1">
    <source>
        <dbReference type="SAM" id="Coils"/>
    </source>
</evidence>
<keyword evidence="3" id="KW-0812">Transmembrane</keyword>
<evidence type="ECO:0000256" key="3">
    <source>
        <dbReference type="SAM" id="Phobius"/>
    </source>
</evidence>
<dbReference type="PANTHER" id="PTHR35490:SF2">
    <property type="entry name" value="BACTERIOPHAGE N4 ADSORPTION B PROTEIN"/>
    <property type="match status" value="1"/>
</dbReference>
<name>A0AAD4PBH8_PERFH</name>
<keyword evidence="3" id="KW-0472">Membrane</keyword>
<dbReference type="Proteomes" id="UP001190926">
    <property type="component" value="Unassembled WGS sequence"/>
</dbReference>
<evidence type="ECO:0000256" key="2">
    <source>
        <dbReference type="SAM" id="MobiDB-lite"/>
    </source>
</evidence>
<dbReference type="PANTHER" id="PTHR35490">
    <property type="entry name" value="BACTERIOPHAGE N4 ADSORPTION B PROTEIN"/>
    <property type="match status" value="1"/>
</dbReference>
<feature type="region of interest" description="Disordered" evidence="2">
    <location>
        <begin position="524"/>
        <end position="544"/>
    </location>
</feature>
<dbReference type="EMBL" id="SDAM02000055">
    <property type="protein sequence ID" value="KAH6833813.1"/>
    <property type="molecule type" value="Genomic_DNA"/>
</dbReference>
<feature type="region of interest" description="Disordered" evidence="2">
    <location>
        <begin position="78"/>
        <end position="153"/>
    </location>
</feature>
<dbReference type="Gene3D" id="2.160.10.10">
    <property type="entry name" value="Hexapeptide repeat proteins"/>
    <property type="match status" value="1"/>
</dbReference>
<gene>
    <name evidence="4" type="ORF">C2S53_009822</name>
</gene>
<accession>A0AAD4PBH8</accession>
<comment type="caution">
    <text evidence="4">The sequence shown here is derived from an EMBL/GenBank/DDBJ whole genome shotgun (WGS) entry which is preliminary data.</text>
</comment>